<dbReference type="PANTHER" id="PTHR12592">
    <property type="entry name" value="ATP-DEPENDENT (S)-NAD(P)H-HYDRATE DEHYDRATASE FAMILY MEMBER"/>
    <property type="match status" value="1"/>
</dbReference>
<comment type="function">
    <text evidence="14 19">Bifunctional enzyme that catalyzes the epimerization of the S- and R-forms of NAD(P)HX and the dehydration of the S-form of NAD(P)HX at the expense of ADP, which is converted to AMP. This allows the repair of both epimers of NAD(P)HX, a damaged form of NAD(P)H that is a result of enzymatic or heat-dependent hydration.</text>
</comment>
<dbReference type="GO" id="GO:0052855">
    <property type="term" value="F:ADP-dependent NAD(P)H-hydrate dehydratase activity"/>
    <property type="evidence" value="ECO:0007669"/>
    <property type="project" value="UniProtKB-UniRule"/>
</dbReference>
<dbReference type="Gene3D" id="3.40.1190.20">
    <property type="match status" value="1"/>
</dbReference>
<dbReference type="EMBL" id="CP009552">
    <property type="protein sequence ID" value="AIY89734.1"/>
    <property type="molecule type" value="Genomic_DNA"/>
</dbReference>
<evidence type="ECO:0000256" key="1">
    <source>
        <dbReference type="ARBA" id="ARBA00000013"/>
    </source>
</evidence>
<dbReference type="NCBIfam" id="TIGR00197">
    <property type="entry name" value="yjeF_nterm"/>
    <property type="match status" value="1"/>
</dbReference>
<comment type="similarity">
    <text evidence="17">Belongs to the NnrD/CARKD family.</text>
</comment>
<evidence type="ECO:0000256" key="12">
    <source>
        <dbReference type="ARBA" id="ARBA00023239"/>
    </source>
</evidence>
<evidence type="ECO:0000259" key="21">
    <source>
        <dbReference type="PROSITE" id="PS51385"/>
    </source>
</evidence>
<dbReference type="Pfam" id="PF01256">
    <property type="entry name" value="Carb_kinase"/>
    <property type="match status" value="1"/>
</dbReference>
<evidence type="ECO:0000256" key="11">
    <source>
        <dbReference type="ARBA" id="ARBA00023235"/>
    </source>
</evidence>
<feature type="binding site" evidence="18">
    <location>
        <position position="131"/>
    </location>
    <ligand>
        <name>(6S)-NADPHX</name>
        <dbReference type="ChEBI" id="CHEBI:64076"/>
    </ligand>
</feature>
<keyword evidence="22" id="KW-0808">Transferase</keyword>
<dbReference type="GO" id="GO:0052856">
    <property type="term" value="F:NAD(P)HX epimerase activity"/>
    <property type="evidence" value="ECO:0007669"/>
    <property type="project" value="UniProtKB-UniRule"/>
</dbReference>
<evidence type="ECO:0000256" key="18">
    <source>
        <dbReference type="HAMAP-Rule" id="MF_01966"/>
    </source>
</evidence>
<feature type="binding site" evidence="18">
    <location>
        <position position="116"/>
    </location>
    <ligand>
        <name>K(+)</name>
        <dbReference type="ChEBI" id="CHEBI:29103"/>
    </ligand>
</feature>
<evidence type="ECO:0000256" key="4">
    <source>
        <dbReference type="ARBA" id="ARBA00009524"/>
    </source>
</evidence>
<feature type="binding site" evidence="18">
    <location>
        <position position="152"/>
    </location>
    <ligand>
        <name>K(+)</name>
        <dbReference type="ChEBI" id="CHEBI:29103"/>
    </ligand>
</feature>
<dbReference type="RefSeq" id="WP_048091178.1">
    <property type="nucleotide sequence ID" value="NZ_CP009552.1"/>
</dbReference>
<dbReference type="HOGENOM" id="CLU_024853_4_1_2"/>
<proteinExistence type="inferred from homology"/>
<organism evidence="22 23">
    <name type="scientific">Geoglobus acetivorans</name>
    <dbReference type="NCBI Taxonomy" id="565033"/>
    <lineage>
        <taxon>Archaea</taxon>
        <taxon>Methanobacteriati</taxon>
        <taxon>Methanobacteriota</taxon>
        <taxon>Archaeoglobi</taxon>
        <taxon>Archaeoglobales</taxon>
        <taxon>Archaeoglobaceae</taxon>
        <taxon>Geoglobus</taxon>
    </lineage>
</organism>
<feature type="binding site" evidence="18">
    <location>
        <begin position="56"/>
        <end position="60"/>
    </location>
    <ligand>
        <name>(6S)-NADPHX</name>
        <dbReference type="ChEBI" id="CHEBI:64076"/>
    </ligand>
</feature>
<dbReference type="PROSITE" id="PS51383">
    <property type="entry name" value="YJEF_C_3"/>
    <property type="match status" value="1"/>
</dbReference>
<evidence type="ECO:0000256" key="5">
    <source>
        <dbReference type="ARBA" id="ARBA00022723"/>
    </source>
</evidence>
<dbReference type="eggNOG" id="arCOG00018">
    <property type="taxonomic scope" value="Archaea"/>
</dbReference>
<dbReference type="InterPro" id="IPR000631">
    <property type="entry name" value="CARKD"/>
</dbReference>
<dbReference type="SUPFAM" id="SSF64153">
    <property type="entry name" value="YjeF N-terminal domain-like"/>
    <property type="match status" value="1"/>
</dbReference>
<keyword evidence="9 18" id="KW-0630">Potassium</keyword>
<evidence type="ECO:0000313" key="23">
    <source>
        <dbReference type="Proteomes" id="UP000030624"/>
    </source>
</evidence>
<dbReference type="CDD" id="cd01171">
    <property type="entry name" value="YXKO-related"/>
    <property type="match status" value="1"/>
</dbReference>
<keyword evidence="7 17" id="KW-0067">ATP-binding</keyword>
<comment type="cofactor">
    <cofactor evidence="18 19">
        <name>K(+)</name>
        <dbReference type="ChEBI" id="CHEBI:29103"/>
    </cofactor>
    <text evidence="18 19">Binds 1 potassium ion per subunit.</text>
</comment>
<dbReference type="PANTHER" id="PTHR12592:SF0">
    <property type="entry name" value="ATP-DEPENDENT (S)-NAD(P)H-HYDRATE DEHYDRATASE"/>
    <property type="match status" value="1"/>
</dbReference>
<comment type="function">
    <text evidence="18">Catalyzes the epimerization of the S- and R-forms of NAD(P)HX, a damaged form of NAD(P)H that is a result of enzymatic or heat-dependent hydration. This is a prerequisite for the S-specific NAD(P)H-hydrate dehydratase to allow the repair of both epimers of NAD(P)HX.</text>
</comment>
<feature type="binding site" evidence="17">
    <location>
        <position position="239"/>
    </location>
    <ligand>
        <name>(6S)-NADPHX</name>
        <dbReference type="ChEBI" id="CHEBI:64076"/>
    </ligand>
</feature>
<reference evidence="22 23" key="1">
    <citation type="journal article" date="2015" name="Appl. Environ. Microbiol.">
        <title>The Geoglobus acetivorans genome: Fe(III) reduction, acetate utilization, autotrophic growth, and degradation of aromatic compounds in a hyperthermophilic archaeon.</title>
        <authorList>
            <person name="Mardanov A.V."/>
            <person name="Slododkina G.B."/>
            <person name="Slobodkin A.I."/>
            <person name="Beletsky A.V."/>
            <person name="Gavrilov S.N."/>
            <person name="Kublanov I.V."/>
            <person name="Bonch-Osmolovskaya E.A."/>
            <person name="Skryabin K.G."/>
            <person name="Ravin N.V."/>
        </authorList>
    </citation>
    <scope>NUCLEOTIDE SEQUENCE [LARGE SCALE GENOMIC DNA]</scope>
    <source>
        <strain evidence="22 23">SBH6</strain>
    </source>
</reference>
<dbReference type="InterPro" id="IPR030677">
    <property type="entry name" value="Nnr"/>
</dbReference>
<comment type="caution">
    <text evidence="17">Lacks conserved residue(s) required for the propagation of feature annotation.</text>
</comment>
<dbReference type="Gene3D" id="3.40.50.10260">
    <property type="entry name" value="YjeF N-terminal domain"/>
    <property type="match status" value="1"/>
</dbReference>
<gene>
    <name evidence="18" type="primary">nnrE</name>
    <name evidence="17" type="synonym">nnrD</name>
    <name evidence="22" type="ORF">GACE_0683</name>
</gene>
<evidence type="ECO:0000256" key="10">
    <source>
        <dbReference type="ARBA" id="ARBA00023027"/>
    </source>
</evidence>
<dbReference type="PROSITE" id="PS51385">
    <property type="entry name" value="YJEF_N"/>
    <property type="match status" value="1"/>
</dbReference>
<feature type="binding site" evidence="18">
    <location>
        <position position="149"/>
    </location>
    <ligand>
        <name>(6S)-NADPHX</name>
        <dbReference type="ChEBI" id="CHEBI:64076"/>
    </ligand>
</feature>
<accession>A0A0A7GCJ9</accession>
<keyword evidence="5 18" id="KW-0479">Metal-binding</keyword>
<feature type="binding site" evidence="18">
    <location>
        <begin position="120"/>
        <end position="126"/>
    </location>
    <ligand>
        <name>(6S)-NADPHX</name>
        <dbReference type="ChEBI" id="CHEBI:64076"/>
    </ligand>
</feature>
<comment type="similarity">
    <text evidence="18">Belongs to the NnrE/AIBP family.</text>
</comment>
<feature type="binding site" evidence="18">
    <location>
        <position position="57"/>
    </location>
    <ligand>
        <name>K(+)</name>
        <dbReference type="ChEBI" id="CHEBI:29103"/>
    </ligand>
</feature>
<evidence type="ECO:0000256" key="14">
    <source>
        <dbReference type="ARBA" id="ARBA00025153"/>
    </source>
</evidence>
<feature type="binding site" evidence="17">
    <location>
        <position position="307"/>
    </location>
    <ligand>
        <name>(6S)-NADPHX</name>
        <dbReference type="ChEBI" id="CHEBI:64076"/>
    </ligand>
</feature>
<dbReference type="GO" id="GO:0016301">
    <property type="term" value="F:kinase activity"/>
    <property type="evidence" value="ECO:0007669"/>
    <property type="project" value="UniProtKB-KW"/>
</dbReference>
<dbReference type="EC" id="5.1.99.6" evidence="19"/>
<dbReference type="SUPFAM" id="SSF53613">
    <property type="entry name" value="Ribokinase-like"/>
    <property type="match status" value="1"/>
</dbReference>
<dbReference type="HAMAP" id="MF_01966">
    <property type="entry name" value="NADHX_epimerase"/>
    <property type="match status" value="1"/>
</dbReference>
<evidence type="ECO:0000256" key="7">
    <source>
        <dbReference type="ARBA" id="ARBA00022840"/>
    </source>
</evidence>
<evidence type="ECO:0000256" key="9">
    <source>
        <dbReference type="ARBA" id="ARBA00022958"/>
    </source>
</evidence>
<keyword evidence="13" id="KW-0511">Multifunctional enzyme</keyword>
<dbReference type="KEGG" id="gac:GACE_0683"/>
<comment type="similarity">
    <text evidence="3 19">In the N-terminal section; belongs to the NnrE/AIBP family.</text>
</comment>
<protein>
    <recommendedName>
        <fullName evidence="19">Bifunctional NAD(P)H-hydrate repair enzyme</fullName>
    </recommendedName>
    <alternativeName>
        <fullName evidence="19">Nicotinamide nucleotide repair protein</fullName>
    </alternativeName>
    <domain>
        <recommendedName>
            <fullName evidence="19">ADP-dependent (S)-NAD(P)H-hydrate dehydratase</fullName>
            <ecNumber evidence="19">4.2.1.136</ecNumber>
        </recommendedName>
        <alternativeName>
            <fullName evidence="19">ADP-dependent NAD(P)HX dehydratase</fullName>
        </alternativeName>
    </domain>
    <domain>
        <recommendedName>
            <fullName evidence="19">NAD(P)H-hydrate epimerase</fullName>
            <ecNumber evidence="19">5.1.99.6</ecNumber>
        </recommendedName>
    </domain>
</protein>
<evidence type="ECO:0000256" key="8">
    <source>
        <dbReference type="ARBA" id="ARBA00022857"/>
    </source>
</evidence>
<dbReference type="GO" id="GO:0110051">
    <property type="term" value="P:metabolite repair"/>
    <property type="evidence" value="ECO:0007669"/>
    <property type="project" value="TreeGrafter"/>
</dbReference>
<evidence type="ECO:0000256" key="19">
    <source>
        <dbReference type="PIRNR" id="PIRNR017184"/>
    </source>
</evidence>
<name>A0A0A7GCJ9_GEOAI</name>
<feature type="binding site" evidence="17">
    <location>
        <position position="345"/>
    </location>
    <ligand>
        <name>(6S)-NADPHX</name>
        <dbReference type="ChEBI" id="CHEBI:64076"/>
    </ligand>
</feature>
<dbReference type="AlphaFoldDB" id="A0A0A7GCJ9"/>
<comment type="function">
    <text evidence="17">Catalyzes the dehydration of the S-form of NAD(P)HX at the expense of ADP, which is converted to AMP. Together with NAD(P)HX epimerase, which catalyzes the epimerization of the S- and R-forms, the enzyme allows the repair of both epimers of NAD(P)HX, a damaged form of NAD(P)H that is a result of enzymatic or heat-dependent hydration.</text>
</comment>
<keyword evidence="12 17" id="KW-0456">Lyase</keyword>
<dbReference type="NCBIfam" id="TIGR00196">
    <property type="entry name" value="yjeF_cterm"/>
    <property type="match status" value="1"/>
</dbReference>
<dbReference type="Proteomes" id="UP000030624">
    <property type="component" value="Chromosome"/>
</dbReference>
<evidence type="ECO:0000256" key="6">
    <source>
        <dbReference type="ARBA" id="ARBA00022741"/>
    </source>
</evidence>
<dbReference type="HAMAP" id="MF_01965">
    <property type="entry name" value="NADHX_dehydratase"/>
    <property type="match status" value="1"/>
</dbReference>
<evidence type="ECO:0000256" key="15">
    <source>
        <dbReference type="ARBA" id="ARBA00048238"/>
    </source>
</evidence>
<feature type="binding site" evidence="17">
    <location>
        <position position="405"/>
    </location>
    <ligand>
        <name>(6S)-NADPHX</name>
        <dbReference type="ChEBI" id="CHEBI:64076"/>
    </ligand>
</feature>
<evidence type="ECO:0000256" key="3">
    <source>
        <dbReference type="ARBA" id="ARBA00006001"/>
    </source>
</evidence>
<evidence type="ECO:0000259" key="20">
    <source>
        <dbReference type="PROSITE" id="PS51383"/>
    </source>
</evidence>
<keyword evidence="22" id="KW-0418">Kinase</keyword>
<evidence type="ECO:0000256" key="17">
    <source>
        <dbReference type="HAMAP-Rule" id="MF_01965"/>
    </source>
</evidence>
<dbReference type="EC" id="4.2.1.136" evidence="19"/>
<dbReference type="PIRSF" id="PIRSF017184">
    <property type="entry name" value="Nnr"/>
    <property type="match status" value="1"/>
</dbReference>
<comment type="catalytic activity">
    <reaction evidence="16 17 19">
        <text>(6S)-NADPHX + ADP = AMP + phosphate + NADPH + H(+)</text>
        <dbReference type="Rhea" id="RHEA:32235"/>
        <dbReference type="ChEBI" id="CHEBI:15378"/>
        <dbReference type="ChEBI" id="CHEBI:43474"/>
        <dbReference type="ChEBI" id="CHEBI:57783"/>
        <dbReference type="ChEBI" id="CHEBI:64076"/>
        <dbReference type="ChEBI" id="CHEBI:456215"/>
        <dbReference type="ChEBI" id="CHEBI:456216"/>
        <dbReference type="EC" id="4.2.1.136"/>
    </reaction>
</comment>
<feature type="domain" description="YjeF C-terminal" evidence="20">
    <location>
        <begin position="205"/>
        <end position="463"/>
    </location>
</feature>
<comment type="catalytic activity">
    <reaction evidence="1 18 19">
        <text>(6R)-NADHX = (6S)-NADHX</text>
        <dbReference type="Rhea" id="RHEA:32215"/>
        <dbReference type="ChEBI" id="CHEBI:64074"/>
        <dbReference type="ChEBI" id="CHEBI:64075"/>
        <dbReference type="EC" id="5.1.99.6"/>
    </reaction>
</comment>
<dbReference type="GeneID" id="24797283"/>
<dbReference type="GO" id="GO:0005524">
    <property type="term" value="F:ATP binding"/>
    <property type="evidence" value="ECO:0007669"/>
    <property type="project" value="UniProtKB-UniRule"/>
</dbReference>
<feature type="binding site" evidence="17">
    <location>
        <position position="404"/>
    </location>
    <ligand>
        <name>AMP</name>
        <dbReference type="ChEBI" id="CHEBI:456215"/>
    </ligand>
</feature>
<evidence type="ECO:0000256" key="13">
    <source>
        <dbReference type="ARBA" id="ARBA00023268"/>
    </source>
</evidence>
<dbReference type="GO" id="GO:0046496">
    <property type="term" value="P:nicotinamide nucleotide metabolic process"/>
    <property type="evidence" value="ECO:0007669"/>
    <property type="project" value="UniProtKB-UniRule"/>
</dbReference>
<keyword evidence="6 17" id="KW-0547">Nucleotide-binding</keyword>
<feature type="domain" description="YjeF N-terminal" evidence="21">
    <location>
        <begin position="10"/>
        <end position="203"/>
    </location>
</feature>
<dbReference type="InterPro" id="IPR004443">
    <property type="entry name" value="YjeF_N_dom"/>
</dbReference>
<comment type="catalytic activity">
    <reaction evidence="2 18 19">
        <text>(6R)-NADPHX = (6S)-NADPHX</text>
        <dbReference type="Rhea" id="RHEA:32227"/>
        <dbReference type="ChEBI" id="CHEBI:64076"/>
        <dbReference type="ChEBI" id="CHEBI:64077"/>
        <dbReference type="EC" id="5.1.99.6"/>
    </reaction>
</comment>
<dbReference type="InterPro" id="IPR029056">
    <property type="entry name" value="Ribokinase-like"/>
</dbReference>
<evidence type="ECO:0000256" key="2">
    <source>
        <dbReference type="ARBA" id="ARBA00000909"/>
    </source>
</evidence>
<comment type="cofactor">
    <cofactor evidence="17">
        <name>Mg(2+)</name>
        <dbReference type="ChEBI" id="CHEBI:18420"/>
    </cofactor>
</comment>
<sequence length="467" mass="49738">MHETIDSRHMNALDLNCEFFGLSRLQLMENAGKGVAEEILSRFDQGRVVIFAGTGNNGGDAFVAARFLKGFDVEIVLAGEVKSELARRNLSILEKAGLPVHRWGSYEFGGGDIIVDALLGTGIRGKLREPYRTIIERINESDGFKVSVDVPSGLDADTGEYETAVRADLTVTFHRAKPGLFRAGELAGEIVVKDIGIPELFEKLSGPGDFKLAYRRFEDAHKGMHGRVLVVGGSPYIGAPVLSALAALKAGADIVTLAVPESIYPLAGSFSPELIVKSIPGDELTAENVSEILRLAEKHDVVVFGMGTVDKGDVAEEISKRVEKMVIDAGGLTSSINCSAILTPHAGEFRRVFGKEASEINVIGAAEKSGTCIILKGKRDIISDGERIKYNDTGNAGMTVGGTGDVLAGIAGALFAVNDDAFTAACASAFIAGYAGDLCFEEKGYNFTALDVIEKLPHAVKKIMELK</sequence>
<keyword evidence="11 18" id="KW-0413">Isomerase</keyword>
<comment type="similarity">
    <text evidence="4 19">In the C-terminal section; belongs to the NnrD/CARKD family.</text>
</comment>
<keyword evidence="10 17" id="KW-0520">NAD</keyword>
<comment type="catalytic activity">
    <reaction evidence="15 17 19">
        <text>(6S)-NADHX + ADP = AMP + phosphate + NADH + H(+)</text>
        <dbReference type="Rhea" id="RHEA:32223"/>
        <dbReference type="ChEBI" id="CHEBI:15378"/>
        <dbReference type="ChEBI" id="CHEBI:43474"/>
        <dbReference type="ChEBI" id="CHEBI:57945"/>
        <dbReference type="ChEBI" id="CHEBI:64074"/>
        <dbReference type="ChEBI" id="CHEBI:456215"/>
        <dbReference type="ChEBI" id="CHEBI:456216"/>
        <dbReference type="EC" id="4.2.1.136"/>
    </reaction>
</comment>
<dbReference type="STRING" id="565033.GACE_0683"/>
<evidence type="ECO:0000256" key="16">
    <source>
        <dbReference type="ARBA" id="ARBA00049209"/>
    </source>
</evidence>
<dbReference type="Pfam" id="PF03853">
    <property type="entry name" value="YjeF_N"/>
    <property type="match status" value="1"/>
</dbReference>
<evidence type="ECO:0000313" key="22">
    <source>
        <dbReference type="EMBL" id="AIY89734.1"/>
    </source>
</evidence>
<keyword evidence="8 17" id="KW-0521">NADP</keyword>
<dbReference type="GO" id="GO:0046872">
    <property type="term" value="F:metal ion binding"/>
    <property type="evidence" value="ECO:0007669"/>
    <property type="project" value="UniProtKB-UniRule"/>
</dbReference>
<dbReference type="InterPro" id="IPR036652">
    <property type="entry name" value="YjeF_N_dom_sf"/>
</dbReference>
<comment type="subunit">
    <text evidence="17">Homotetramer.</text>
</comment>